<accession>A0A7S1B4P9</accession>
<reference evidence="1" key="1">
    <citation type="submission" date="2021-01" db="EMBL/GenBank/DDBJ databases">
        <authorList>
            <person name="Corre E."/>
            <person name="Pelletier E."/>
            <person name="Niang G."/>
            <person name="Scheremetjew M."/>
            <person name="Finn R."/>
            <person name="Kale V."/>
            <person name="Holt S."/>
            <person name="Cochrane G."/>
            <person name="Meng A."/>
            <person name="Brown T."/>
            <person name="Cohen L."/>
        </authorList>
    </citation>
    <scope>NUCLEOTIDE SEQUENCE</scope>
    <source>
        <strain evidence="1">308</strain>
    </source>
</reference>
<organism evidence="1">
    <name type="scientific">Corethron hystrix</name>
    <dbReference type="NCBI Taxonomy" id="216773"/>
    <lineage>
        <taxon>Eukaryota</taxon>
        <taxon>Sar</taxon>
        <taxon>Stramenopiles</taxon>
        <taxon>Ochrophyta</taxon>
        <taxon>Bacillariophyta</taxon>
        <taxon>Coscinodiscophyceae</taxon>
        <taxon>Corethrophycidae</taxon>
        <taxon>Corethrales</taxon>
        <taxon>Corethraceae</taxon>
        <taxon>Corethron</taxon>
    </lineage>
</organism>
<proteinExistence type="predicted"/>
<dbReference type="EMBL" id="HBFR01002168">
    <property type="protein sequence ID" value="CAD8874235.1"/>
    <property type="molecule type" value="Transcribed_RNA"/>
</dbReference>
<dbReference type="AlphaFoldDB" id="A0A7S1B4P9"/>
<sequence>MPRILCRNNYSRNMRRMKKCYDFPSMSLSTDSNSYSNKYSSCRTSNTTSRESKKIASIASIPLSHLIDMDKTEKISEDRCLTSMPSLSISECSSVDSFSASSVNCRSDLAAKTSRNETLPSNCLFSLSEGAYGKPSLCQKSEFILREKKISRDNFFSVEDEDWGYFVDVSNEMEELHLCQQKGRFLVSRKLI</sequence>
<name>A0A7S1B4P9_9STRA</name>
<evidence type="ECO:0000313" key="1">
    <source>
        <dbReference type="EMBL" id="CAD8874235.1"/>
    </source>
</evidence>
<gene>
    <name evidence="1" type="ORF">CHYS00102_LOCUS1398</name>
</gene>
<protein>
    <submittedName>
        <fullName evidence="1">Uncharacterized protein</fullName>
    </submittedName>
</protein>